<evidence type="ECO:0000256" key="6">
    <source>
        <dbReference type="ARBA" id="ARBA00023136"/>
    </source>
</evidence>
<gene>
    <name evidence="9" type="ORF">SAMN05444336_105183</name>
</gene>
<evidence type="ECO:0000256" key="2">
    <source>
        <dbReference type="ARBA" id="ARBA00005811"/>
    </source>
</evidence>
<reference evidence="9 10" key="1">
    <citation type="submission" date="2016-10" db="EMBL/GenBank/DDBJ databases">
        <authorList>
            <person name="de Groot N.N."/>
        </authorList>
    </citation>
    <scope>NUCLEOTIDE SEQUENCE [LARGE SCALE GENOMIC DNA]</scope>
    <source>
        <strain evidence="9 10">DSM 17890</strain>
    </source>
</reference>
<keyword evidence="4 7" id="KW-0812">Transmembrane</keyword>
<evidence type="ECO:0000313" key="10">
    <source>
        <dbReference type="Proteomes" id="UP000199118"/>
    </source>
</evidence>
<evidence type="ECO:0000256" key="7">
    <source>
        <dbReference type="RuleBase" id="RU003879"/>
    </source>
</evidence>
<dbReference type="Proteomes" id="UP000199118">
    <property type="component" value="Unassembled WGS sequence"/>
</dbReference>
<comment type="subcellular location">
    <subcellularLocation>
        <location evidence="1">Cell membrane</location>
        <topology evidence="1">Single-pass membrane protein</topology>
    </subcellularLocation>
    <subcellularLocation>
        <location evidence="7">Cell membrane</location>
        <topology evidence="7">Single-pass type II membrane protein</topology>
    </subcellularLocation>
</comment>
<dbReference type="AlphaFoldDB" id="A0A1H3BWS8"/>
<keyword evidence="3" id="KW-1003">Cell membrane</keyword>
<protein>
    <submittedName>
        <fullName evidence="9">Outer membrane transport energization protein ExbD</fullName>
    </submittedName>
</protein>
<comment type="similarity">
    <text evidence="2 7">Belongs to the ExbD/TolR family.</text>
</comment>
<dbReference type="EMBL" id="FNMZ01000005">
    <property type="protein sequence ID" value="SDX46195.1"/>
    <property type="molecule type" value="Genomic_DNA"/>
</dbReference>
<sequence>MDLGPPPRRATAEPVVAMINVVFLLLCFFMMTATLVRPSPFEVAPPVSGAAEAPETPVLEAPLNVAADGRLAWNGLEGDAALAALAEARAGAGPGAEPLEIRADAGLEGAKLAALVARLRELGVDTARLALKLAR</sequence>
<evidence type="ECO:0000256" key="1">
    <source>
        <dbReference type="ARBA" id="ARBA00004162"/>
    </source>
</evidence>
<evidence type="ECO:0000256" key="5">
    <source>
        <dbReference type="ARBA" id="ARBA00022989"/>
    </source>
</evidence>
<dbReference type="Pfam" id="PF02472">
    <property type="entry name" value="ExbD"/>
    <property type="match status" value="1"/>
</dbReference>
<keyword evidence="5 8" id="KW-1133">Transmembrane helix</keyword>
<feature type="transmembrane region" description="Helical" evidence="8">
    <location>
        <begin position="15"/>
        <end position="36"/>
    </location>
</feature>
<evidence type="ECO:0000256" key="4">
    <source>
        <dbReference type="ARBA" id="ARBA00022692"/>
    </source>
</evidence>
<evidence type="ECO:0000256" key="3">
    <source>
        <dbReference type="ARBA" id="ARBA00022475"/>
    </source>
</evidence>
<proteinExistence type="inferred from homology"/>
<dbReference type="InterPro" id="IPR003400">
    <property type="entry name" value="ExbD"/>
</dbReference>
<accession>A0A1H3BWS8</accession>
<dbReference type="STRING" id="356660.SAMN05444336_105183"/>
<name>A0A1H3BWS8_9RHOB</name>
<keyword evidence="7" id="KW-0813">Transport</keyword>
<dbReference type="GO" id="GO:0022857">
    <property type="term" value="F:transmembrane transporter activity"/>
    <property type="evidence" value="ECO:0007669"/>
    <property type="project" value="InterPro"/>
</dbReference>
<keyword evidence="7" id="KW-0653">Protein transport</keyword>
<evidence type="ECO:0000313" key="9">
    <source>
        <dbReference type="EMBL" id="SDX46195.1"/>
    </source>
</evidence>
<organism evidence="9 10">
    <name type="scientific">Albimonas donghaensis</name>
    <dbReference type="NCBI Taxonomy" id="356660"/>
    <lineage>
        <taxon>Bacteria</taxon>
        <taxon>Pseudomonadati</taxon>
        <taxon>Pseudomonadota</taxon>
        <taxon>Alphaproteobacteria</taxon>
        <taxon>Rhodobacterales</taxon>
        <taxon>Paracoccaceae</taxon>
        <taxon>Albimonas</taxon>
    </lineage>
</organism>
<keyword evidence="10" id="KW-1185">Reference proteome</keyword>
<dbReference type="GO" id="GO:0015031">
    <property type="term" value="P:protein transport"/>
    <property type="evidence" value="ECO:0007669"/>
    <property type="project" value="UniProtKB-KW"/>
</dbReference>
<dbReference type="OrthoDB" id="8479787at2"/>
<dbReference type="RefSeq" id="WP_092683260.1">
    <property type="nucleotide sequence ID" value="NZ_FNMZ01000005.1"/>
</dbReference>
<evidence type="ECO:0000256" key="8">
    <source>
        <dbReference type="SAM" id="Phobius"/>
    </source>
</evidence>
<dbReference type="GO" id="GO:0005886">
    <property type="term" value="C:plasma membrane"/>
    <property type="evidence" value="ECO:0007669"/>
    <property type="project" value="UniProtKB-SubCell"/>
</dbReference>
<keyword evidence="6 8" id="KW-0472">Membrane</keyword>